<dbReference type="Proteomes" id="UP001221757">
    <property type="component" value="Unassembled WGS sequence"/>
</dbReference>
<dbReference type="AlphaFoldDB" id="A0AAD7FG90"/>
<feature type="signal peptide" evidence="1">
    <location>
        <begin position="1"/>
        <end position="23"/>
    </location>
</feature>
<evidence type="ECO:0000256" key="1">
    <source>
        <dbReference type="SAM" id="SignalP"/>
    </source>
</evidence>
<accession>A0AAD7FG90</accession>
<protein>
    <submittedName>
        <fullName evidence="2">Uncharacterized protein</fullName>
    </submittedName>
</protein>
<keyword evidence="1" id="KW-0732">Signal</keyword>
<keyword evidence="3" id="KW-1185">Reference proteome</keyword>
<evidence type="ECO:0000313" key="2">
    <source>
        <dbReference type="EMBL" id="KAJ7616892.1"/>
    </source>
</evidence>
<sequence length="60" mass="7066">MQTGTRLRQLFATLLLFCEPSQPGNLWAEFRPHICDDLHRRLQIMGRQNPTEDDCYDFGL</sequence>
<feature type="chain" id="PRO_5042154515" evidence="1">
    <location>
        <begin position="24"/>
        <end position="60"/>
    </location>
</feature>
<comment type="caution">
    <text evidence="2">The sequence shown here is derived from an EMBL/GenBank/DDBJ whole genome shotgun (WGS) entry which is preliminary data.</text>
</comment>
<dbReference type="EMBL" id="JARKIE010000781">
    <property type="protein sequence ID" value="KAJ7616892.1"/>
    <property type="molecule type" value="Genomic_DNA"/>
</dbReference>
<reference evidence="2" key="1">
    <citation type="submission" date="2023-03" db="EMBL/GenBank/DDBJ databases">
        <title>Massive genome expansion in bonnet fungi (Mycena s.s.) driven by repeated elements and novel gene families across ecological guilds.</title>
        <authorList>
            <consortium name="Lawrence Berkeley National Laboratory"/>
            <person name="Harder C.B."/>
            <person name="Miyauchi S."/>
            <person name="Viragh M."/>
            <person name="Kuo A."/>
            <person name="Thoen E."/>
            <person name="Andreopoulos B."/>
            <person name="Lu D."/>
            <person name="Skrede I."/>
            <person name="Drula E."/>
            <person name="Henrissat B."/>
            <person name="Morin E."/>
            <person name="Kohler A."/>
            <person name="Barry K."/>
            <person name="LaButti K."/>
            <person name="Morin E."/>
            <person name="Salamov A."/>
            <person name="Lipzen A."/>
            <person name="Mereny Z."/>
            <person name="Hegedus B."/>
            <person name="Baldrian P."/>
            <person name="Stursova M."/>
            <person name="Weitz H."/>
            <person name="Taylor A."/>
            <person name="Grigoriev I.V."/>
            <person name="Nagy L.G."/>
            <person name="Martin F."/>
            <person name="Kauserud H."/>
        </authorList>
    </citation>
    <scope>NUCLEOTIDE SEQUENCE</scope>
    <source>
        <strain evidence="2">CBHHK067</strain>
    </source>
</reference>
<proteinExistence type="predicted"/>
<name>A0AAD7FG90_MYCRO</name>
<gene>
    <name evidence="2" type="ORF">B0H17DRAFT_846419</name>
</gene>
<organism evidence="2 3">
    <name type="scientific">Mycena rosella</name>
    <name type="common">Pink bonnet</name>
    <name type="synonym">Agaricus rosellus</name>
    <dbReference type="NCBI Taxonomy" id="1033263"/>
    <lineage>
        <taxon>Eukaryota</taxon>
        <taxon>Fungi</taxon>
        <taxon>Dikarya</taxon>
        <taxon>Basidiomycota</taxon>
        <taxon>Agaricomycotina</taxon>
        <taxon>Agaricomycetes</taxon>
        <taxon>Agaricomycetidae</taxon>
        <taxon>Agaricales</taxon>
        <taxon>Marasmiineae</taxon>
        <taxon>Mycenaceae</taxon>
        <taxon>Mycena</taxon>
    </lineage>
</organism>
<feature type="non-terminal residue" evidence="2">
    <location>
        <position position="60"/>
    </location>
</feature>
<evidence type="ECO:0000313" key="3">
    <source>
        <dbReference type="Proteomes" id="UP001221757"/>
    </source>
</evidence>